<evidence type="ECO:0000313" key="3">
    <source>
        <dbReference type="Proteomes" id="UP000703269"/>
    </source>
</evidence>
<gene>
    <name evidence="2" type="ORF">PsYK624_035320</name>
</gene>
<evidence type="ECO:0000256" key="1">
    <source>
        <dbReference type="SAM" id="MobiDB-lite"/>
    </source>
</evidence>
<dbReference type="EMBL" id="BPQB01000006">
    <property type="protein sequence ID" value="GJE87449.1"/>
    <property type="molecule type" value="Genomic_DNA"/>
</dbReference>
<organism evidence="2 3">
    <name type="scientific">Phanerochaete sordida</name>
    <dbReference type="NCBI Taxonomy" id="48140"/>
    <lineage>
        <taxon>Eukaryota</taxon>
        <taxon>Fungi</taxon>
        <taxon>Dikarya</taxon>
        <taxon>Basidiomycota</taxon>
        <taxon>Agaricomycotina</taxon>
        <taxon>Agaricomycetes</taxon>
        <taxon>Polyporales</taxon>
        <taxon>Phanerochaetaceae</taxon>
        <taxon>Phanerochaete</taxon>
    </lineage>
</organism>
<feature type="compositionally biased region" description="Acidic residues" evidence="1">
    <location>
        <begin position="427"/>
        <end position="438"/>
    </location>
</feature>
<keyword evidence="3" id="KW-1185">Reference proteome</keyword>
<protein>
    <recommendedName>
        <fullName evidence="4">F-box domain-containing protein</fullName>
    </recommendedName>
</protein>
<comment type="caution">
    <text evidence="2">The sequence shown here is derived from an EMBL/GenBank/DDBJ whole genome shotgun (WGS) entry which is preliminary data.</text>
</comment>
<sequence length="528" mass="58702">MLARSKEHPLDLACALRRDRQILRLTLDHFDRLRSFQICFYDSVHSAEDAPLYSPVSAPLLEELTVHYAHSPVNRFVTKVGWKWLAPRLRRYKVFGAHAGSLSLESWPALQFKNTLTHLIWLPVKASDTLFPSAEGVLSALSSFPNLETLHIAFSSRYPVHPFVPLVRRERPEAVQLPRLRRLVLKGNIDTCIDILEHLTYPTPLRQFGILAQSSSADTTHPSTSLTDYLGELIDIPRGPADATLSAQSLRTVSLRPATLRRNGVELMGWRALRSPLDFPRTYRLHDALSTPANADLALCLSLPRALPRAYLARLFGGVRLDAVGALQLGVKEDRDLGPRRIPAACVAVAHKMAGVRALAVGHTEVTPSWLARALFATPGPGAPGPRRCPFRQLRRLHIKGFTMPSRRPGYGDGTCYATDSEKEDGGESDDDDDDDDTNVVAQPDAHTFEDIVSECMQPLKQQGIDLDELVLVDLREELRRAELVRLKHVLGAEVLCDGICDLRPLGPLYRTPDTAKGKWESTKASFS</sequence>
<evidence type="ECO:0008006" key="4">
    <source>
        <dbReference type="Google" id="ProtNLM"/>
    </source>
</evidence>
<evidence type="ECO:0000313" key="2">
    <source>
        <dbReference type="EMBL" id="GJE87449.1"/>
    </source>
</evidence>
<dbReference type="AlphaFoldDB" id="A0A9P3G403"/>
<dbReference type="Proteomes" id="UP000703269">
    <property type="component" value="Unassembled WGS sequence"/>
</dbReference>
<name>A0A9P3G403_9APHY</name>
<proteinExistence type="predicted"/>
<reference evidence="2 3" key="1">
    <citation type="submission" date="2021-08" db="EMBL/GenBank/DDBJ databases">
        <title>Draft Genome Sequence of Phanerochaete sordida strain YK-624.</title>
        <authorList>
            <person name="Mori T."/>
            <person name="Dohra H."/>
            <person name="Suzuki T."/>
            <person name="Kawagishi H."/>
            <person name="Hirai H."/>
        </authorList>
    </citation>
    <scope>NUCLEOTIDE SEQUENCE [LARGE SCALE GENOMIC DNA]</scope>
    <source>
        <strain evidence="2 3">YK-624</strain>
    </source>
</reference>
<feature type="region of interest" description="Disordered" evidence="1">
    <location>
        <begin position="403"/>
        <end position="440"/>
    </location>
</feature>
<accession>A0A9P3G403</accession>